<dbReference type="AlphaFoldDB" id="A0A1Z4VNG5"/>
<organism evidence="1 2">
    <name type="scientific">Thiohalobacter thiocyanaticus</name>
    <dbReference type="NCBI Taxonomy" id="585455"/>
    <lineage>
        <taxon>Bacteria</taxon>
        <taxon>Pseudomonadati</taxon>
        <taxon>Pseudomonadota</taxon>
        <taxon>Gammaproteobacteria</taxon>
        <taxon>Thiohalobacterales</taxon>
        <taxon>Thiohalobacteraceae</taxon>
        <taxon>Thiohalobacter</taxon>
    </lineage>
</organism>
<dbReference type="Proteomes" id="UP000218765">
    <property type="component" value="Chromosome"/>
</dbReference>
<protein>
    <submittedName>
        <fullName evidence="1">P pilus assembly protein</fullName>
    </submittedName>
</protein>
<gene>
    <name evidence="1" type="ORF">FOKN1_0739</name>
</gene>
<dbReference type="RefSeq" id="WP_096364845.1">
    <property type="nucleotide sequence ID" value="NZ_AP018052.1"/>
</dbReference>
<keyword evidence="2" id="KW-1185">Reference proteome</keyword>
<dbReference type="OrthoDB" id="9181667at2"/>
<evidence type="ECO:0000313" key="1">
    <source>
        <dbReference type="EMBL" id="BAZ93141.1"/>
    </source>
</evidence>
<dbReference type="EMBL" id="AP018052">
    <property type="protein sequence ID" value="BAZ93141.1"/>
    <property type="molecule type" value="Genomic_DNA"/>
</dbReference>
<reference evidence="1 2" key="1">
    <citation type="submission" date="2017-05" db="EMBL/GenBank/DDBJ databases">
        <title>Thiocyanate degradation by Thiohalobacter thiocyanaticus FOKN1.</title>
        <authorList>
            <person name="Oshiki M."/>
            <person name="Fukushima T."/>
            <person name="Kawano S."/>
            <person name="Nakagawa J."/>
        </authorList>
    </citation>
    <scope>NUCLEOTIDE SEQUENCE [LARGE SCALE GENOMIC DNA]</scope>
    <source>
        <strain evidence="1 2">FOKN1</strain>
    </source>
</reference>
<sequence length="109" mass="12210">MRFHQLRIGDRFRFEGELYTKHNALLAVHATSGRQQLIKRSAAVEPCPPETAGTPARREVPAAAVLAAFDAFYAQCRQLLAECGNDVQLDARLEQARRAFLDRLQNNSS</sequence>
<name>A0A1Z4VNG5_9GAMM</name>
<proteinExistence type="predicted"/>
<evidence type="ECO:0000313" key="2">
    <source>
        <dbReference type="Proteomes" id="UP000218765"/>
    </source>
</evidence>
<accession>A0A1Z4VNG5</accession>
<dbReference type="KEGG" id="ttc:FOKN1_0739"/>